<dbReference type="Proteomes" id="UP000567179">
    <property type="component" value="Unassembled WGS sequence"/>
</dbReference>
<keyword evidence="7" id="KW-0472">Membrane</keyword>
<dbReference type="PANTHER" id="PTHR13302:SF8">
    <property type="entry name" value="CONSERVED OLIGOMERIC GOLGI COMPLEX SUBUNIT 3"/>
    <property type="match status" value="1"/>
</dbReference>
<dbReference type="AlphaFoldDB" id="A0A8H5BS55"/>
<sequence>MANRSTRRGGTPASLALNAPSLSSSSNLAPPPATHAKWNVSAEEWERKAPLTDLQLRSITKVKAASEKTTIPLKFAVEPPDPSTPIPTRPNLANKLLHSRPGTPARSGTPKHSQDLHPSHPVQTPQQFYDWYALIDRSVAHSQESHYRAHVASLDEHLSVCRLVEERIEQVEHQVDEMMEGWIGVEEGGKSLKGACERLLEERDGLLAVMEEIGGHLEYFQELEHATRMLNHPGESLIFQADFLYMVERVDICIEFLKTHRHYREAEVYLLRFQQCMTRAMILIKMNFVGSLRALSSEISKRLADKDISPTAQHHLLYTRFKSVAGRIAPLLEELERRSASYPDELSALLAECHQAYFSTRKALLVPRIMEEIRGLDPGKSDLVELTREGCGYLKQLCKEEWSLYREFFTAGEDLLYQFLETLCDLLYDDLRPRILHEPRLTVLCEVCTVLQALMILDASAATPSSALFAETGNPDDSEASDDESNANNERADELSLDLASSRKVNKGNKVGKRLHISHLLKMVLQDAQTRLFFKAQAVIQSEIRHYVPKPEDLKWPDILTAASKFSGAEIREKESTSQIFTNVAALQHKETWYPTLRVTVWVLSQLHDFVKPEIFEDIAQEALSYCRISLVAASDNIRTRSQLDGCLFLVRHLLILKEVIGSLDELRMREEGPASGLSDWSKDGRKIGGTSPRQPDLSSTMRGALSGGGVTETLANMLNRTTSLLPEGLFASLGVTRGLENDMRGVKQDIDHSLRQGCEDAIAACAHSICGPLEGWSASLGPTPGSDPSAAAPANLQGLKDETPEVHRRFLEAVQRDLKDGVWRVRLYLGDERTAKVLVEHIVARVSDAYERWSDSVRVMFKEQLPGDLDVLNSARLSELLRDATGANGA</sequence>
<proteinExistence type="inferred from homology"/>
<feature type="region of interest" description="Disordered" evidence="10">
    <location>
        <begin position="75"/>
        <end position="122"/>
    </location>
</feature>
<dbReference type="InterPro" id="IPR007265">
    <property type="entry name" value="COG_su3"/>
</dbReference>
<reference evidence="13 14" key="1">
    <citation type="journal article" date="2020" name="ISME J.">
        <title>Uncovering the hidden diversity of litter-decomposition mechanisms in mushroom-forming fungi.</title>
        <authorList>
            <person name="Floudas D."/>
            <person name="Bentzer J."/>
            <person name="Ahren D."/>
            <person name="Johansson T."/>
            <person name="Persson P."/>
            <person name="Tunlid A."/>
        </authorList>
    </citation>
    <scope>NUCLEOTIDE SEQUENCE [LARGE SCALE GENOMIC DNA]</scope>
    <source>
        <strain evidence="13 14">CBS 101986</strain>
    </source>
</reference>
<feature type="region of interest" description="Disordered" evidence="10">
    <location>
        <begin position="1"/>
        <end position="35"/>
    </location>
</feature>
<comment type="similarity">
    <text evidence="2">Belongs to the COG3 family.</text>
</comment>
<feature type="compositionally biased region" description="Acidic residues" evidence="10">
    <location>
        <begin position="474"/>
        <end position="485"/>
    </location>
</feature>
<dbReference type="GO" id="GO:0005801">
    <property type="term" value="C:cis-Golgi network"/>
    <property type="evidence" value="ECO:0007669"/>
    <property type="project" value="InterPro"/>
</dbReference>
<evidence type="ECO:0000256" key="8">
    <source>
        <dbReference type="ARBA" id="ARBA00031339"/>
    </source>
</evidence>
<name>A0A8H5BS55_9AGAR</name>
<feature type="region of interest" description="Disordered" evidence="10">
    <location>
        <begin position="468"/>
        <end position="494"/>
    </location>
</feature>
<evidence type="ECO:0000256" key="6">
    <source>
        <dbReference type="ARBA" id="ARBA00023034"/>
    </source>
</evidence>
<evidence type="ECO:0000256" key="4">
    <source>
        <dbReference type="ARBA" id="ARBA00022448"/>
    </source>
</evidence>
<dbReference type="GO" id="GO:0007030">
    <property type="term" value="P:Golgi organization"/>
    <property type="evidence" value="ECO:0007669"/>
    <property type="project" value="TreeGrafter"/>
</dbReference>
<feature type="compositionally biased region" description="Low complexity" evidence="10">
    <location>
        <begin position="12"/>
        <end position="28"/>
    </location>
</feature>
<dbReference type="GO" id="GO:0017119">
    <property type="term" value="C:Golgi transport complex"/>
    <property type="evidence" value="ECO:0007669"/>
    <property type="project" value="TreeGrafter"/>
</dbReference>
<keyword evidence="6" id="KW-0333">Golgi apparatus</keyword>
<dbReference type="Pfam" id="PF04136">
    <property type="entry name" value="COG3_N"/>
    <property type="match status" value="1"/>
</dbReference>
<dbReference type="GO" id="GO:0006886">
    <property type="term" value="P:intracellular protein transport"/>
    <property type="evidence" value="ECO:0007669"/>
    <property type="project" value="InterPro"/>
</dbReference>
<dbReference type="InterPro" id="IPR048685">
    <property type="entry name" value="COG3_C"/>
</dbReference>
<evidence type="ECO:0000256" key="1">
    <source>
        <dbReference type="ARBA" id="ARBA00004395"/>
    </source>
</evidence>
<evidence type="ECO:0000256" key="7">
    <source>
        <dbReference type="ARBA" id="ARBA00023136"/>
    </source>
</evidence>
<evidence type="ECO:0000259" key="11">
    <source>
        <dbReference type="Pfam" id="PF04136"/>
    </source>
</evidence>
<feature type="compositionally biased region" description="Pro residues" evidence="10">
    <location>
        <begin position="79"/>
        <end position="88"/>
    </location>
</feature>
<gene>
    <name evidence="13" type="ORF">D9619_011598</name>
</gene>
<evidence type="ECO:0000256" key="2">
    <source>
        <dbReference type="ARBA" id="ARBA00009936"/>
    </source>
</evidence>
<dbReference type="PANTHER" id="PTHR13302">
    <property type="entry name" value="CONSERVED OLIGOMERIC GOLGI COMPLEX COMPONENT 3"/>
    <property type="match status" value="1"/>
</dbReference>
<dbReference type="OrthoDB" id="296793at2759"/>
<protein>
    <recommendedName>
        <fullName evidence="3">Conserved oligomeric Golgi complex subunit 3</fullName>
    </recommendedName>
    <alternativeName>
        <fullName evidence="8">Component of oligomeric Golgi complex 3</fullName>
    </alternativeName>
</protein>
<feature type="domain" description="Conserved oligomeric Golgi complex subunit 3 N-terminal" evidence="11">
    <location>
        <begin position="150"/>
        <end position="293"/>
    </location>
</feature>
<dbReference type="Pfam" id="PF20671">
    <property type="entry name" value="COG3_C"/>
    <property type="match status" value="1"/>
</dbReference>
<dbReference type="EMBL" id="JAACJJ010000003">
    <property type="protein sequence ID" value="KAF5328595.1"/>
    <property type="molecule type" value="Genomic_DNA"/>
</dbReference>
<feature type="compositionally biased region" description="Polar residues" evidence="10">
    <location>
        <begin position="692"/>
        <end position="702"/>
    </location>
</feature>
<keyword evidence="5" id="KW-0653">Protein transport</keyword>
<evidence type="ECO:0000313" key="14">
    <source>
        <dbReference type="Proteomes" id="UP000567179"/>
    </source>
</evidence>
<comment type="caution">
    <text evidence="13">The sequence shown here is derived from an EMBL/GenBank/DDBJ whole genome shotgun (WGS) entry which is preliminary data.</text>
</comment>
<feature type="coiled-coil region" evidence="9">
    <location>
        <begin position="154"/>
        <end position="181"/>
    </location>
</feature>
<evidence type="ECO:0000259" key="12">
    <source>
        <dbReference type="Pfam" id="PF20671"/>
    </source>
</evidence>
<evidence type="ECO:0000256" key="3">
    <source>
        <dbReference type="ARBA" id="ARBA00020976"/>
    </source>
</evidence>
<evidence type="ECO:0000313" key="13">
    <source>
        <dbReference type="EMBL" id="KAF5328595.1"/>
    </source>
</evidence>
<organism evidence="13 14">
    <name type="scientific">Psilocybe cf. subviscida</name>
    <dbReference type="NCBI Taxonomy" id="2480587"/>
    <lineage>
        <taxon>Eukaryota</taxon>
        <taxon>Fungi</taxon>
        <taxon>Dikarya</taxon>
        <taxon>Basidiomycota</taxon>
        <taxon>Agaricomycotina</taxon>
        <taxon>Agaricomycetes</taxon>
        <taxon>Agaricomycetidae</taxon>
        <taxon>Agaricales</taxon>
        <taxon>Agaricineae</taxon>
        <taxon>Strophariaceae</taxon>
        <taxon>Psilocybe</taxon>
    </lineage>
</organism>
<evidence type="ECO:0000256" key="5">
    <source>
        <dbReference type="ARBA" id="ARBA00022927"/>
    </source>
</evidence>
<feature type="domain" description="Conserved oligomeric Golgi complex subunit 3 C-terminal" evidence="12">
    <location>
        <begin position="314"/>
        <end position="665"/>
    </location>
</feature>
<keyword evidence="9" id="KW-0175">Coiled coil</keyword>
<keyword evidence="4" id="KW-0813">Transport</keyword>
<evidence type="ECO:0000256" key="9">
    <source>
        <dbReference type="SAM" id="Coils"/>
    </source>
</evidence>
<comment type="subcellular location">
    <subcellularLocation>
        <location evidence="1">Golgi apparatus membrane</location>
        <topology evidence="1">Peripheral membrane protein</topology>
    </subcellularLocation>
</comment>
<feature type="region of interest" description="Disordered" evidence="10">
    <location>
        <begin position="674"/>
        <end position="706"/>
    </location>
</feature>
<dbReference type="GO" id="GO:0006891">
    <property type="term" value="P:intra-Golgi vesicle-mediated transport"/>
    <property type="evidence" value="ECO:0007669"/>
    <property type="project" value="TreeGrafter"/>
</dbReference>
<keyword evidence="14" id="KW-1185">Reference proteome</keyword>
<dbReference type="InterPro" id="IPR048320">
    <property type="entry name" value="COG3_N"/>
</dbReference>
<evidence type="ECO:0000256" key="10">
    <source>
        <dbReference type="SAM" id="MobiDB-lite"/>
    </source>
</evidence>
<dbReference type="GO" id="GO:0000139">
    <property type="term" value="C:Golgi membrane"/>
    <property type="evidence" value="ECO:0007669"/>
    <property type="project" value="UniProtKB-SubCell"/>
</dbReference>
<accession>A0A8H5BS55</accession>